<keyword evidence="4" id="KW-0812">Transmembrane</keyword>
<evidence type="ECO:0000313" key="5">
    <source>
        <dbReference type="EMBL" id="TFY50183.1"/>
    </source>
</evidence>
<evidence type="ECO:0000256" key="4">
    <source>
        <dbReference type="SAM" id="Phobius"/>
    </source>
</evidence>
<dbReference type="GO" id="GO:0016614">
    <property type="term" value="F:oxidoreductase activity, acting on CH-OH group of donors"/>
    <property type="evidence" value="ECO:0007669"/>
    <property type="project" value="InterPro"/>
</dbReference>
<keyword evidence="3" id="KW-0520">NAD</keyword>
<accession>A0A4Y9XLE7</accession>
<dbReference type="InterPro" id="IPR016205">
    <property type="entry name" value="Glycerol_DH"/>
</dbReference>
<reference evidence="5 6" key="1">
    <citation type="submission" date="2019-02" db="EMBL/GenBank/DDBJ databases">
        <title>Genome sequencing of the rare red list fungi Dentipellis fragilis.</title>
        <authorList>
            <person name="Buettner E."/>
            <person name="Kellner H."/>
        </authorList>
    </citation>
    <scope>NUCLEOTIDE SEQUENCE [LARGE SCALE GENOMIC DNA]</scope>
    <source>
        <strain evidence="5 6">DSM 105465</strain>
    </source>
</reference>
<dbReference type="AlphaFoldDB" id="A0A4Y9XLE7"/>
<organism evidence="5 6">
    <name type="scientific">Dentipellis fragilis</name>
    <dbReference type="NCBI Taxonomy" id="205917"/>
    <lineage>
        <taxon>Eukaryota</taxon>
        <taxon>Fungi</taxon>
        <taxon>Dikarya</taxon>
        <taxon>Basidiomycota</taxon>
        <taxon>Agaricomycotina</taxon>
        <taxon>Agaricomycetes</taxon>
        <taxon>Russulales</taxon>
        <taxon>Hericiaceae</taxon>
        <taxon>Dentipellis</taxon>
    </lineage>
</organism>
<feature type="transmembrane region" description="Helical" evidence="4">
    <location>
        <begin position="12"/>
        <end position="32"/>
    </location>
</feature>
<dbReference type="PANTHER" id="PTHR43616">
    <property type="entry name" value="GLYCEROL DEHYDROGENASE"/>
    <property type="match status" value="1"/>
</dbReference>
<evidence type="ECO:0000256" key="3">
    <source>
        <dbReference type="ARBA" id="ARBA00023027"/>
    </source>
</evidence>
<dbReference type="OrthoDB" id="339764at2759"/>
<proteinExistence type="predicted"/>
<evidence type="ECO:0000256" key="2">
    <source>
        <dbReference type="ARBA" id="ARBA00023002"/>
    </source>
</evidence>
<comment type="caution">
    <text evidence="5">The sequence shown here is derived from an EMBL/GenBank/DDBJ whole genome shotgun (WGS) entry which is preliminary data.</text>
</comment>
<dbReference type="SUPFAM" id="SSF56796">
    <property type="entry name" value="Dehydroquinate synthase-like"/>
    <property type="match status" value="1"/>
</dbReference>
<dbReference type="PANTHER" id="PTHR43616:SF5">
    <property type="entry name" value="GLYCEROL DEHYDROGENASE 1"/>
    <property type="match status" value="1"/>
</dbReference>
<keyword evidence="4" id="KW-0472">Membrane</keyword>
<gene>
    <name evidence="5" type="ORF">EVG20_g11671</name>
</gene>
<keyword evidence="4" id="KW-1133">Transmembrane helix</keyword>
<dbReference type="Gene3D" id="1.20.1090.10">
    <property type="entry name" value="Dehydroquinate synthase-like - alpha domain"/>
    <property type="match status" value="1"/>
</dbReference>
<keyword evidence="6" id="KW-1185">Reference proteome</keyword>
<protein>
    <submittedName>
        <fullName evidence="5">Uncharacterized protein</fullName>
    </submittedName>
</protein>
<evidence type="ECO:0000313" key="6">
    <source>
        <dbReference type="Proteomes" id="UP000298327"/>
    </source>
</evidence>
<dbReference type="STRING" id="205917.A0A4Y9XLE7"/>
<keyword evidence="1" id="KW-0479">Metal-binding</keyword>
<dbReference type="EMBL" id="SEOQ01001958">
    <property type="protein sequence ID" value="TFY50183.1"/>
    <property type="molecule type" value="Genomic_DNA"/>
</dbReference>
<evidence type="ECO:0000256" key="1">
    <source>
        <dbReference type="ARBA" id="ARBA00022723"/>
    </source>
</evidence>
<dbReference type="Proteomes" id="UP000298327">
    <property type="component" value="Unassembled WGS sequence"/>
</dbReference>
<name>A0A4Y9XLE7_9AGAM</name>
<dbReference type="GO" id="GO:0046872">
    <property type="term" value="F:metal ion binding"/>
    <property type="evidence" value="ECO:0007669"/>
    <property type="project" value="UniProtKB-KW"/>
</dbReference>
<keyword evidence="2" id="KW-0560">Oxidoreductase</keyword>
<sequence>MVKKVTVKAVQRFALVYPHFAVAFGIIGQLILDGAPTSELDRYIGLMHSVDLPVTFADLGIPDISDDDIRLVAKAACAPMAMIWSMDSLVSEEIVFHAIKGADAAGRDYLARLRK</sequence>